<protein>
    <submittedName>
        <fullName evidence="5">DeoR/GlpR family DNA-binding transcription regulator</fullName>
    </submittedName>
</protein>
<dbReference type="AlphaFoldDB" id="A0A9D2D6I3"/>
<dbReference type="PANTHER" id="PTHR30363">
    <property type="entry name" value="HTH-TYPE TRANSCRIPTIONAL REGULATOR SRLR-RELATED"/>
    <property type="match status" value="1"/>
</dbReference>
<keyword evidence="3" id="KW-0804">Transcription</keyword>
<dbReference type="Gene3D" id="1.10.10.10">
    <property type="entry name" value="Winged helix-like DNA-binding domain superfamily/Winged helix DNA-binding domain"/>
    <property type="match status" value="1"/>
</dbReference>
<keyword evidence="1" id="KW-0805">Transcription regulation</keyword>
<dbReference type="GO" id="GO:0003677">
    <property type="term" value="F:DNA binding"/>
    <property type="evidence" value="ECO:0007669"/>
    <property type="project" value="UniProtKB-KW"/>
</dbReference>
<dbReference type="Pfam" id="PF08220">
    <property type="entry name" value="HTH_DeoR"/>
    <property type="match status" value="1"/>
</dbReference>
<evidence type="ECO:0000256" key="1">
    <source>
        <dbReference type="ARBA" id="ARBA00023015"/>
    </source>
</evidence>
<dbReference type="InterPro" id="IPR036390">
    <property type="entry name" value="WH_DNA-bd_sf"/>
</dbReference>
<dbReference type="InterPro" id="IPR018356">
    <property type="entry name" value="Tscrpt_reg_HTH_DeoR_CS"/>
</dbReference>
<sequence length="253" mass="28363">MAYADREKEILKLLENNYSIGVKELAKQLYASEPTIRRDLIKLEKKELIIRAHGKVIINTRSADKNMALSAREHYMAGIKNSIARAASTLIRDGNVIMLDASSTASYLIKYIENFKDVIVITSGIKTAYMLSQTGIKFICTGGECINESFSFIGQSAINTLKAYNADICFVSCHGLSETGVATDTSVYENDVRYAIMKQSKQRVLLFDDTKINNGFWHNLCDISEFDEVFCNHPLPDNILQKVKHFTLVGEPS</sequence>
<evidence type="ECO:0000313" key="6">
    <source>
        <dbReference type="Proteomes" id="UP000824025"/>
    </source>
</evidence>
<dbReference type="InterPro" id="IPR050313">
    <property type="entry name" value="Carb_Metab_HTH_regulators"/>
</dbReference>
<dbReference type="InterPro" id="IPR001034">
    <property type="entry name" value="DeoR_HTH"/>
</dbReference>
<reference evidence="5" key="1">
    <citation type="journal article" date="2021" name="PeerJ">
        <title>Extensive microbial diversity within the chicken gut microbiome revealed by metagenomics and culture.</title>
        <authorList>
            <person name="Gilroy R."/>
            <person name="Ravi A."/>
            <person name="Getino M."/>
            <person name="Pursley I."/>
            <person name="Horton D.L."/>
            <person name="Alikhan N.F."/>
            <person name="Baker D."/>
            <person name="Gharbi K."/>
            <person name="Hall N."/>
            <person name="Watson M."/>
            <person name="Adriaenssens E.M."/>
            <person name="Foster-Nyarko E."/>
            <person name="Jarju S."/>
            <person name="Secka A."/>
            <person name="Antonio M."/>
            <person name="Oren A."/>
            <person name="Chaudhuri R.R."/>
            <person name="La Ragione R."/>
            <person name="Hildebrand F."/>
            <person name="Pallen M.J."/>
        </authorList>
    </citation>
    <scope>NUCLEOTIDE SEQUENCE</scope>
    <source>
        <strain evidence="5">CHK192-19661</strain>
    </source>
</reference>
<evidence type="ECO:0000256" key="3">
    <source>
        <dbReference type="ARBA" id="ARBA00023163"/>
    </source>
</evidence>
<dbReference type="GO" id="GO:0003700">
    <property type="term" value="F:DNA-binding transcription factor activity"/>
    <property type="evidence" value="ECO:0007669"/>
    <property type="project" value="InterPro"/>
</dbReference>
<dbReference type="EMBL" id="DXCF01000017">
    <property type="protein sequence ID" value="HIZ09468.1"/>
    <property type="molecule type" value="Genomic_DNA"/>
</dbReference>
<name>A0A9D2D6I3_9FIRM</name>
<evidence type="ECO:0000259" key="4">
    <source>
        <dbReference type="PROSITE" id="PS51000"/>
    </source>
</evidence>
<dbReference type="PROSITE" id="PS51000">
    <property type="entry name" value="HTH_DEOR_2"/>
    <property type="match status" value="1"/>
</dbReference>
<dbReference type="InterPro" id="IPR036388">
    <property type="entry name" value="WH-like_DNA-bd_sf"/>
</dbReference>
<accession>A0A9D2D6I3</accession>
<dbReference type="SMART" id="SM01134">
    <property type="entry name" value="DeoRC"/>
    <property type="match status" value="1"/>
</dbReference>
<reference evidence="5" key="2">
    <citation type="submission" date="2021-04" db="EMBL/GenBank/DDBJ databases">
        <authorList>
            <person name="Gilroy R."/>
        </authorList>
    </citation>
    <scope>NUCLEOTIDE SEQUENCE</scope>
    <source>
        <strain evidence="5">CHK192-19661</strain>
    </source>
</reference>
<dbReference type="SUPFAM" id="SSF100950">
    <property type="entry name" value="NagB/RpiA/CoA transferase-like"/>
    <property type="match status" value="1"/>
</dbReference>
<gene>
    <name evidence="5" type="ORF">H9726_03160</name>
</gene>
<dbReference type="PROSITE" id="PS00894">
    <property type="entry name" value="HTH_DEOR_1"/>
    <property type="match status" value="1"/>
</dbReference>
<comment type="caution">
    <text evidence="5">The sequence shown here is derived from an EMBL/GenBank/DDBJ whole genome shotgun (WGS) entry which is preliminary data.</text>
</comment>
<evidence type="ECO:0000256" key="2">
    <source>
        <dbReference type="ARBA" id="ARBA00023125"/>
    </source>
</evidence>
<keyword evidence="2 5" id="KW-0238">DNA-binding</keyword>
<feature type="non-terminal residue" evidence="5">
    <location>
        <position position="1"/>
    </location>
</feature>
<dbReference type="PRINTS" id="PR00037">
    <property type="entry name" value="HTHLACR"/>
</dbReference>
<dbReference type="Pfam" id="PF00455">
    <property type="entry name" value="DeoRC"/>
    <property type="match status" value="1"/>
</dbReference>
<organism evidence="5 6">
    <name type="scientific">Candidatus Borkfalkia avicola</name>
    <dbReference type="NCBI Taxonomy" id="2838503"/>
    <lineage>
        <taxon>Bacteria</taxon>
        <taxon>Bacillati</taxon>
        <taxon>Bacillota</taxon>
        <taxon>Clostridia</taxon>
        <taxon>Christensenellales</taxon>
        <taxon>Christensenellaceae</taxon>
        <taxon>Candidatus Borkfalkia</taxon>
    </lineage>
</organism>
<dbReference type="Proteomes" id="UP000824025">
    <property type="component" value="Unassembled WGS sequence"/>
</dbReference>
<feature type="domain" description="HTH deoR-type" evidence="4">
    <location>
        <begin position="3"/>
        <end position="58"/>
    </location>
</feature>
<dbReference type="SUPFAM" id="SSF46785">
    <property type="entry name" value="Winged helix' DNA-binding domain"/>
    <property type="match status" value="1"/>
</dbReference>
<dbReference type="InterPro" id="IPR014036">
    <property type="entry name" value="DeoR-like_C"/>
</dbReference>
<evidence type="ECO:0000313" key="5">
    <source>
        <dbReference type="EMBL" id="HIZ09468.1"/>
    </source>
</evidence>
<dbReference type="InterPro" id="IPR037171">
    <property type="entry name" value="NagB/RpiA_transferase-like"/>
</dbReference>
<proteinExistence type="predicted"/>
<dbReference type="SMART" id="SM00420">
    <property type="entry name" value="HTH_DEOR"/>
    <property type="match status" value="1"/>
</dbReference>
<dbReference type="Gene3D" id="3.40.50.1360">
    <property type="match status" value="1"/>
</dbReference>
<dbReference type="PANTHER" id="PTHR30363:SF44">
    <property type="entry name" value="AGA OPERON TRANSCRIPTIONAL REPRESSOR-RELATED"/>
    <property type="match status" value="1"/>
</dbReference>